<evidence type="ECO:0000313" key="2">
    <source>
        <dbReference type="EMBL" id="TCP60814.1"/>
    </source>
</evidence>
<keyword evidence="3" id="KW-1185">Reference proteome</keyword>
<dbReference type="Proteomes" id="UP000294813">
    <property type="component" value="Unassembled WGS sequence"/>
</dbReference>
<proteinExistence type="predicted"/>
<keyword evidence="1" id="KW-0812">Transmembrane</keyword>
<evidence type="ECO:0000256" key="1">
    <source>
        <dbReference type="SAM" id="Phobius"/>
    </source>
</evidence>
<feature type="transmembrane region" description="Helical" evidence="1">
    <location>
        <begin position="6"/>
        <end position="22"/>
    </location>
</feature>
<sequence length="64" mass="7696">MVYLWWPFFFMAVVLCFFRLWLFRIKVLKPNWDQIPLANRIKSGILKKISNLLIFSDSVVLLCC</sequence>
<protein>
    <submittedName>
        <fullName evidence="2">Uncharacterized protein</fullName>
    </submittedName>
</protein>
<gene>
    <name evidence="2" type="ORF">EDD73_13317</name>
</gene>
<dbReference type="AlphaFoldDB" id="A0A4R2RE54"/>
<evidence type="ECO:0000313" key="3">
    <source>
        <dbReference type="Proteomes" id="UP000294813"/>
    </source>
</evidence>
<keyword evidence="1" id="KW-0472">Membrane</keyword>
<organism evidence="2 3">
    <name type="scientific">Heliophilum fasciatum</name>
    <dbReference type="NCBI Taxonomy" id="35700"/>
    <lineage>
        <taxon>Bacteria</taxon>
        <taxon>Bacillati</taxon>
        <taxon>Bacillota</taxon>
        <taxon>Clostridia</taxon>
        <taxon>Eubacteriales</taxon>
        <taxon>Heliobacteriaceae</taxon>
        <taxon>Heliophilum</taxon>
    </lineage>
</organism>
<reference evidence="2 3" key="1">
    <citation type="submission" date="2019-03" db="EMBL/GenBank/DDBJ databases">
        <title>Genomic Encyclopedia of Type Strains, Phase IV (KMG-IV): sequencing the most valuable type-strain genomes for metagenomic binning, comparative biology and taxonomic classification.</title>
        <authorList>
            <person name="Goeker M."/>
        </authorList>
    </citation>
    <scope>NUCLEOTIDE SEQUENCE [LARGE SCALE GENOMIC DNA]</scope>
    <source>
        <strain evidence="2 3">DSM 11170</strain>
    </source>
</reference>
<dbReference type="EMBL" id="SLXT01000033">
    <property type="protein sequence ID" value="TCP60814.1"/>
    <property type="molecule type" value="Genomic_DNA"/>
</dbReference>
<comment type="caution">
    <text evidence="2">The sequence shown here is derived from an EMBL/GenBank/DDBJ whole genome shotgun (WGS) entry which is preliminary data.</text>
</comment>
<name>A0A4R2RE54_9FIRM</name>
<keyword evidence="1" id="KW-1133">Transmembrane helix</keyword>
<accession>A0A4R2RE54</accession>